<keyword evidence="3" id="KW-1185">Reference proteome</keyword>
<dbReference type="GO" id="GO:0003746">
    <property type="term" value="F:translation elongation factor activity"/>
    <property type="evidence" value="ECO:0007669"/>
    <property type="project" value="UniProtKB-KW"/>
</dbReference>
<dbReference type="EMBL" id="JACYFU010000001">
    <property type="protein sequence ID" value="MBD8064813.1"/>
    <property type="molecule type" value="Genomic_DNA"/>
</dbReference>
<dbReference type="GO" id="GO:0003677">
    <property type="term" value="F:DNA binding"/>
    <property type="evidence" value="ECO:0007669"/>
    <property type="project" value="InterPro"/>
</dbReference>
<dbReference type="RefSeq" id="WP_191773143.1">
    <property type="nucleotide sequence ID" value="NZ_JACYFU010000001.1"/>
</dbReference>
<keyword evidence="2" id="KW-0648">Protein biosynthesis</keyword>
<evidence type="ECO:0000313" key="2">
    <source>
        <dbReference type="EMBL" id="MBD8064813.1"/>
    </source>
</evidence>
<sequence length="148" mass="16408">MTTIALADWSQSPPIMVAENEHHRLTAAALTDVNHHAHEVDFLLYELDRAIVVKDTALPADVVRLNSIVRYRSTDGRERTVKLVLPHDHPRDDAFRLPVTSMHGAALLGLRPGQVLSWITLDGAANQVEVVQVANPGTRPRNRHPLPS</sequence>
<keyword evidence="2" id="KW-0251">Elongation factor</keyword>
<dbReference type="Pfam" id="PF01272">
    <property type="entry name" value="GreA_GreB"/>
    <property type="match status" value="1"/>
</dbReference>
<evidence type="ECO:0000313" key="3">
    <source>
        <dbReference type="Proteomes" id="UP000654108"/>
    </source>
</evidence>
<dbReference type="Gene3D" id="3.10.50.30">
    <property type="entry name" value="Transcription elongation factor, GreA/GreB, C-terminal domain"/>
    <property type="match status" value="1"/>
</dbReference>
<feature type="domain" description="Transcription elongation factor GreA/GreB C-terminal" evidence="1">
    <location>
        <begin position="59"/>
        <end position="134"/>
    </location>
</feature>
<dbReference type="SUPFAM" id="SSF54534">
    <property type="entry name" value="FKBP-like"/>
    <property type="match status" value="1"/>
</dbReference>
<reference evidence="2" key="1">
    <citation type="submission" date="2020-09" db="EMBL/GenBank/DDBJ databases">
        <title>Genome seq and assembly of Devosia sp.</title>
        <authorList>
            <person name="Chhetri G."/>
        </authorList>
    </citation>
    <scope>NUCLEOTIDE SEQUENCE</scope>
    <source>
        <strain evidence="2">PTR5</strain>
    </source>
</reference>
<dbReference type="GO" id="GO:0032784">
    <property type="term" value="P:regulation of DNA-templated transcription elongation"/>
    <property type="evidence" value="ECO:0007669"/>
    <property type="project" value="InterPro"/>
</dbReference>
<protein>
    <submittedName>
        <fullName evidence="2">GreA/GreB family elongation factor</fullName>
    </submittedName>
</protein>
<evidence type="ECO:0000259" key="1">
    <source>
        <dbReference type="Pfam" id="PF01272"/>
    </source>
</evidence>
<gene>
    <name evidence="2" type="ORF">IC608_04900</name>
</gene>
<dbReference type="AlphaFoldDB" id="A0A927FTV3"/>
<name>A0A927FTV3_9HYPH</name>
<dbReference type="InterPro" id="IPR001437">
    <property type="entry name" value="Tscrpt_elong_fac_GreA/B_C"/>
</dbReference>
<dbReference type="InterPro" id="IPR036953">
    <property type="entry name" value="GreA/GreB_C_sf"/>
</dbReference>
<comment type="caution">
    <text evidence="2">The sequence shown here is derived from an EMBL/GenBank/DDBJ whole genome shotgun (WGS) entry which is preliminary data.</text>
</comment>
<organism evidence="2 3">
    <name type="scientific">Devosia oryzisoli</name>
    <dbReference type="NCBI Taxonomy" id="2774138"/>
    <lineage>
        <taxon>Bacteria</taxon>
        <taxon>Pseudomonadati</taxon>
        <taxon>Pseudomonadota</taxon>
        <taxon>Alphaproteobacteria</taxon>
        <taxon>Hyphomicrobiales</taxon>
        <taxon>Devosiaceae</taxon>
        <taxon>Devosia</taxon>
    </lineage>
</organism>
<accession>A0A927FTV3</accession>
<proteinExistence type="predicted"/>
<dbReference type="Proteomes" id="UP000654108">
    <property type="component" value="Unassembled WGS sequence"/>
</dbReference>